<organism evidence="1 2">
    <name type="scientific">Thelohanellus kitauei</name>
    <name type="common">Myxosporean</name>
    <dbReference type="NCBI Taxonomy" id="669202"/>
    <lineage>
        <taxon>Eukaryota</taxon>
        <taxon>Metazoa</taxon>
        <taxon>Cnidaria</taxon>
        <taxon>Myxozoa</taxon>
        <taxon>Myxosporea</taxon>
        <taxon>Bivalvulida</taxon>
        <taxon>Platysporina</taxon>
        <taxon>Myxobolidae</taxon>
        <taxon>Thelohanellus</taxon>
    </lineage>
</organism>
<dbReference type="AlphaFoldDB" id="A0A0C2IW29"/>
<proteinExistence type="predicted"/>
<comment type="caution">
    <text evidence="1">The sequence shown here is derived from an EMBL/GenBank/DDBJ whole genome shotgun (WGS) entry which is preliminary data.</text>
</comment>
<dbReference type="OrthoDB" id="126031at2759"/>
<reference evidence="1 2" key="1">
    <citation type="journal article" date="2014" name="Genome Biol. Evol.">
        <title>The genome of the myxosporean Thelohanellus kitauei shows adaptations to nutrient acquisition within its fish host.</title>
        <authorList>
            <person name="Yang Y."/>
            <person name="Xiong J."/>
            <person name="Zhou Z."/>
            <person name="Huo F."/>
            <person name="Miao W."/>
            <person name="Ran C."/>
            <person name="Liu Y."/>
            <person name="Zhang J."/>
            <person name="Feng J."/>
            <person name="Wang M."/>
            <person name="Wang M."/>
            <person name="Wang L."/>
            <person name="Yao B."/>
        </authorList>
    </citation>
    <scope>NUCLEOTIDE SEQUENCE [LARGE SCALE GENOMIC DNA]</scope>
    <source>
        <strain evidence="1">Wuqing</strain>
    </source>
</reference>
<evidence type="ECO:0000313" key="1">
    <source>
        <dbReference type="EMBL" id="KII69569.1"/>
    </source>
</evidence>
<sequence>MLSVSILTARKMYKIYQLEGMVEKFPKSGNRTAKLTDEQKKSLCDILEEDCSRTIQRICDPCFESPGSTKGFIIGETCFQVNMIRRYGRELIGILATRICHALRSRNYSVSHTMSCEDMVNFKISESVYNAE</sequence>
<protein>
    <submittedName>
        <fullName evidence="1">Uncharacterized protein</fullName>
    </submittedName>
</protein>
<dbReference type="EMBL" id="JWZT01002364">
    <property type="protein sequence ID" value="KII69569.1"/>
    <property type="molecule type" value="Genomic_DNA"/>
</dbReference>
<dbReference type="Proteomes" id="UP000031668">
    <property type="component" value="Unassembled WGS sequence"/>
</dbReference>
<accession>A0A0C2IW29</accession>
<gene>
    <name evidence="1" type="ORF">RF11_01193</name>
</gene>
<keyword evidence="2" id="KW-1185">Reference proteome</keyword>
<name>A0A0C2IW29_THEKT</name>
<evidence type="ECO:0000313" key="2">
    <source>
        <dbReference type="Proteomes" id="UP000031668"/>
    </source>
</evidence>